<dbReference type="Proteomes" id="UP000594454">
    <property type="component" value="Chromosome 1"/>
</dbReference>
<dbReference type="EMBL" id="LR899009">
    <property type="protein sequence ID" value="CAD7077225.1"/>
    <property type="molecule type" value="Genomic_DNA"/>
</dbReference>
<reference evidence="1 2" key="1">
    <citation type="submission" date="2020-11" db="EMBL/GenBank/DDBJ databases">
        <authorList>
            <person name="Wallbank WR R."/>
            <person name="Pardo Diaz C."/>
            <person name="Kozak K."/>
            <person name="Martin S."/>
            <person name="Jiggins C."/>
            <person name="Moest M."/>
            <person name="Warren A I."/>
            <person name="Generalovic N T."/>
            <person name="Byers J.R.P. K."/>
            <person name="Montejo-Kovacevich G."/>
            <person name="Yen C E."/>
        </authorList>
    </citation>
    <scope>NUCLEOTIDE SEQUENCE [LARGE SCALE GENOMIC DNA]</scope>
</reference>
<protein>
    <submittedName>
        <fullName evidence="1">Uncharacterized protein</fullName>
    </submittedName>
</protein>
<keyword evidence="2" id="KW-1185">Reference proteome</keyword>
<sequence>MDFIAVIPQPPTSKEDDEYADLIIQAHKQIEQINSRMRKIYTEALISLQNLQEETDAVLRENQILYDQYIAERALESIASRSMKTMEMQSHLTTICRAAEEATGEIAALKICVPYMKVAPTTALLQRYRFAKMLLLRQKLMNWKPPKSSVLSQANKELTGLKGNRTDYLKDTCNDGI</sequence>
<proteinExistence type="predicted"/>
<name>A0A7R8UAN6_HERIL</name>
<evidence type="ECO:0000313" key="1">
    <source>
        <dbReference type="EMBL" id="CAD7077225.1"/>
    </source>
</evidence>
<gene>
    <name evidence="1" type="ORF">HERILL_LOCUS590</name>
</gene>
<evidence type="ECO:0000313" key="2">
    <source>
        <dbReference type="Proteomes" id="UP000594454"/>
    </source>
</evidence>
<dbReference type="AlphaFoldDB" id="A0A7R8UAN6"/>
<dbReference type="InParanoid" id="A0A7R8UAN6"/>
<accession>A0A7R8UAN6</accession>
<organism evidence="1 2">
    <name type="scientific">Hermetia illucens</name>
    <name type="common">Black soldier fly</name>
    <dbReference type="NCBI Taxonomy" id="343691"/>
    <lineage>
        <taxon>Eukaryota</taxon>
        <taxon>Metazoa</taxon>
        <taxon>Ecdysozoa</taxon>
        <taxon>Arthropoda</taxon>
        <taxon>Hexapoda</taxon>
        <taxon>Insecta</taxon>
        <taxon>Pterygota</taxon>
        <taxon>Neoptera</taxon>
        <taxon>Endopterygota</taxon>
        <taxon>Diptera</taxon>
        <taxon>Brachycera</taxon>
        <taxon>Stratiomyomorpha</taxon>
        <taxon>Stratiomyidae</taxon>
        <taxon>Hermetiinae</taxon>
        <taxon>Hermetia</taxon>
    </lineage>
</organism>